<evidence type="ECO:0000313" key="3">
    <source>
        <dbReference type="Proteomes" id="UP000824120"/>
    </source>
</evidence>
<comment type="caution">
    <text evidence="2">The sequence shown here is derived from an EMBL/GenBank/DDBJ whole genome shotgun (WGS) entry which is preliminary data.</text>
</comment>
<evidence type="ECO:0000256" key="1">
    <source>
        <dbReference type="SAM" id="Phobius"/>
    </source>
</evidence>
<proteinExistence type="predicted"/>
<feature type="transmembrane region" description="Helical" evidence="1">
    <location>
        <begin position="47"/>
        <end position="66"/>
    </location>
</feature>
<sequence length="80" mass="9211">MENMANKQKIEIKLIKSQNPIVVSPQSSIYKFNDALCWLDRYSTRNFIVNFCSSKCLPGVFVIFLWRSSNASKPFDFPSA</sequence>
<organism evidence="2 3">
    <name type="scientific">Solanum commersonii</name>
    <name type="common">Commerson's wild potato</name>
    <name type="synonym">Commerson's nightshade</name>
    <dbReference type="NCBI Taxonomy" id="4109"/>
    <lineage>
        <taxon>Eukaryota</taxon>
        <taxon>Viridiplantae</taxon>
        <taxon>Streptophyta</taxon>
        <taxon>Embryophyta</taxon>
        <taxon>Tracheophyta</taxon>
        <taxon>Spermatophyta</taxon>
        <taxon>Magnoliopsida</taxon>
        <taxon>eudicotyledons</taxon>
        <taxon>Gunneridae</taxon>
        <taxon>Pentapetalae</taxon>
        <taxon>asterids</taxon>
        <taxon>lamiids</taxon>
        <taxon>Solanales</taxon>
        <taxon>Solanaceae</taxon>
        <taxon>Solanoideae</taxon>
        <taxon>Solaneae</taxon>
        <taxon>Solanum</taxon>
    </lineage>
</organism>
<keyword evidence="1" id="KW-0812">Transmembrane</keyword>
<gene>
    <name evidence="2" type="ORF">H5410_030323</name>
</gene>
<keyword evidence="1" id="KW-0472">Membrane</keyword>
<protein>
    <submittedName>
        <fullName evidence="2">Uncharacterized protein</fullName>
    </submittedName>
</protein>
<reference evidence="2 3" key="1">
    <citation type="submission" date="2020-09" db="EMBL/GenBank/DDBJ databases">
        <title>De no assembly of potato wild relative species, Solanum commersonii.</title>
        <authorList>
            <person name="Cho K."/>
        </authorList>
    </citation>
    <scope>NUCLEOTIDE SEQUENCE [LARGE SCALE GENOMIC DNA]</scope>
    <source>
        <strain evidence="2">LZ3.2</strain>
        <tissue evidence="2">Leaf</tissue>
    </source>
</reference>
<dbReference type="AlphaFoldDB" id="A0A9J5YFC1"/>
<accession>A0A9J5YFC1</accession>
<dbReference type="Proteomes" id="UP000824120">
    <property type="component" value="Chromosome 6"/>
</dbReference>
<dbReference type="EMBL" id="JACXVP010000006">
    <property type="protein sequence ID" value="KAG5598953.1"/>
    <property type="molecule type" value="Genomic_DNA"/>
</dbReference>
<keyword evidence="3" id="KW-1185">Reference proteome</keyword>
<evidence type="ECO:0000313" key="2">
    <source>
        <dbReference type="EMBL" id="KAG5598953.1"/>
    </source>
</evidence>
<keyword evidence="1" id="KW-1133">Transmembrane helix</keyword>
<name>A0A9J5YFC1_SOLCO</name>